<feature type="transmembrane region" description="Helical" evidence="9">
    <location>
        <begin position="192"/>
        <end position="213"/>
    </location>
</feature>
<proteinExistence type="evidence at transcript level"/>
<name>A0A0F7Z888_CROAD</name>
<feature type="transmembrane region" description="Helical" evidence="9">
    <location>
        <begin position="225"/>
        <end position="245"/>
    </location>
</feature>
<dbReference type="EMBL" id="GBEX01003886">
    <property type="protein sequence ID" value="JAI10674.1"/>
    <property type="molecule type" value="mRNA"/>
</dbReference>
<feature type="transmembrane region" description="Helical" evidence="9">
    <location>
        <begin position="257"/>
        <end position="282"/>
    </location>
</feature>
<keyword evidence="4" id="KW-0762">Sugar transport</keyword>
<evidence type="ECO:0000256" key="5">
    <source>
        <dbReference type="ARBA" id="ARBA00022692"/>
    </source>
</evidence>
<feature type="transmembrane region" description="Helical" evidence="9">
    <location>
        <begin position="155"/>
        <end position="172"/>
    </location>
</feature>
<dbReference type="EMBL" id="JAOTOJ010000002">
    <property type="protein sequence ID" value="KAK9407564.1"/>
    <property type="molecule type" value="Genomic_DNA"/>
</dbReference>
<dbReference type="Proteomes" id="UP001474421">
    <property type="component" value="Unassembled WGS sequence"/>
</dbReference>
<dbReference type="FunFam" id="1.10.3730.20:FF:000037">
    <property type="entry name" value="Nucleotide Sugar TransPorter family"/>
    <property type="match status" value="1"/>
</dbReference>
<evidence type="ECO:0000256" key="2">
    <source>
        <dbReference type="ARBA" id="ARBA00009976"/>
    </source>
</evidence>
<evidence type="ECO:0000313" key="11">
    <source>
        <dbReference type="EMBL" id="KAK9407564.1"/>
    </source>
</evidence>
<dbReference type="AlphaFoldDB" id="A0A0F7Z888"/>
<dbReference type="Pfam" id="PF04142">
    <property type="entry name" value="Nuc_sug_transp"/>
    <property type="match status" value="1"/>
</dbReference>
<reference evidence="11 12" key="3">
    <citation type="journal article" date="2024" name="Proc. Natl. Acad. Sci. U.S.A.">
        <title>The genetic regulatory architecture and epigenomic basis for age-related changes in rattlesnake venom.</title>
        <authorList>
            <person name="Hogan M.P."/>
            <person name="Holding M.L."/>
            <person name="Nystrom G.S."/>
            <person name="Colston T.J."/>
            <person name="Bartlett D.A."/>
            <person name="Mason A.J."/>
            <person name="Ellsworth S.A."/>
            <person name="Rautsaw R.M."/>
            <person name="Lawrence K.C."/>
            <person name="Strickland J.L."/>
            <person name="He B."/>
            <person name="Fraser P."/>
            <person name="Margres M.J."/>
            <person name="Gilbert D.M."/>
            <person name="Gibbs H.L."/>
            <person name="Parkinson C.L."/>
            <person name="Rokyta D.R."/>
        </authorList>
    </citation>
    <scope>NUCLEOTIDE SEQUENCE [LARGE SCALE GENOMIC DNA]</scope>
    <source>
        <strain evidence="11">DRR0105</strain>
    </source>
</reference>
<dbReference type="PIRSF" id="PIRSF005799">
    <property type="entry name" value="UDP-gal_transpt"/>
    <property type="match status" value="1"/>
</dbReference>
<dbReference type="NCBIfam" id="TIGR00803">
    <property type="entry name" value="nst"/>
    <property type="match status" value="1"/>
</dbReference>
<sequence length="377" mass="40091">MAAAGGPGGGVDSPVATAGNRQLKYISLAVLVVQNASLILSIRYVRTLPGDRFFATTAVVMAEILKGITCLLLIFIQKQGNLRKFAASLYDSILVQYMDTLKLAVPSLIYTLQNNLQYVAISNLPAATFQVTYQLKILTTAVFSVLMLRKSLSSLQWLSLMLLFAGVAIVQVEQQQAGGKPAPKGQGMQQSYMVGLVAVVVSCLSSGFAGVYFEKILKGSTASVWLRNVQLGIFGTLLGLLGLWSTEGAAVAQHGFFFGYTPLVWGVILNQAFGGLLVALVVKYADNILKGFATSFSIVVSTVASIYLFDFHLNLLFALGAGLVIGAVYLYSLPKGALSSRSLVGAAIQQQQGHGAQSKELPSVTTDGFLTKSVLIS</sequence>
<keyword evidence="8 9" id="KW-0472">Membrane</keyword>
<protein>
    <submittedName>
        <fullName evidence="10 11">UDP-galactose translocator</fullName>
    </submittedName>
</protein>
<keyword evidence="3" id="KW-0813">Transport</keyword>
<comment type="similarity">
    <text evidence="2">Belongs to the nucleotide-sugar transporter family. SLC35A subfamily.</text>
</comment>
<evidence type="ECO:0000256" key="6">
    <source>
        <dbReference type="ARBA" id="ARBA00022989"/>
    </source>
</evidence>
<keyword evidence="5 9" id="KW-0812">Transmembrane</keyword>
<evidence type="ECO:0000256" key="9">
    <source>
        <dbReference type="SAM" id="Phobius"/>
    </source>
</evidence>
<feature type="transmembrane region" description="Helical" evidence="9">
    <location>
        <begin position="315"/>
        <end position="333"/>
    </location>
</feature>
<evidence type="ECO:0000256" key="1">
    <source>
        <dbReference type="ARBA" id="ARBA00004653"/>
    </source>
</evidence>
<accession>A0A0F7Z888</accession>
<keyword evidence="7" id="KW-0333">Golgi apparatus</keyword>
<evidence type="ECO:0000256" key="8">
    <source>
        <dbReference type="ARBA" id="ARBA00023136"/>
    </source>
</evidence>
<reference evidence="11" key="2">
    <citation type="submission" date="2022-09" db="EMBL/GenBank/DDBJ databases">
        <authorList>
            <person name="Hogan M.P."/>
            <person name="Rokyta D.R."/>
        </authorList>
    </citation>
    <scope>NUCLEOTIDE SEQUENCE</scope>
    <source>
        <strain evidence="11">DRR0105</strain>
        <tissue evidence="11">Blood</tissue>
    </source>
</reference>
<dbReference type="InterPro" id="IPR037185">
    <property type="entry name" value="EmrE-like"/>
</dbReference>
<evidence type="ECO:0000313" key="10">
    <source>
        <dbReference type="EMBL" id="JAI10674.1"/>
    </source>
</evidence>
<evidence type="ECO:0000256" key="3">
    <source>
        <dbReference type="ARBA" id="ARBA00022448"/>
    </source>
</evidence>
<comment type="subcellular location">
    <subcellularLocation>
        <location evidence="1">Golgi apparatus membrane</location>
        <topology evidence="1">Multi-pass membrane protein</topology>
    </subcellularLocation>
</comment>
<evidence type="ECO:0000256" key="7">
    <source>
        <dbReference type="ARBA" id="ARBA00023034"/>
    </source>
</evidence>
<dbReference type="InterPro" id="IPR007271">
    <property type="entry name" value="Nuc_sug_transpt"/>
</dbReference>
<dbReference type="SUPFAM" id="SSF103481">
    <property type="entry name" value="Multidrug resistance efflux transporter EmrE"/>
    <property type="match status" value="1"/>
</dbReference>
<evidence type="ECO:0000256" key="4">
    <source>
        <dbReference type="ARBA" id="ARBA00022597"/>
    </source>
</evidence>
<keyword evidence="12" id="KW-1185">Reference proteome</keyword>
<keyword evidence="6 9" id="KW-1133">Transmembrane helix</keyword>
<feature type="transmembrane region" description="Helical" evidence="9">
    <location>
        <begin position="52"/>
        <end position="76"/>
    </location>
</feature>
<dbReference type="GO" id="GO:0000139">
    <property type="term" value="C:Golgi membrane"/>
    <property type="evidence" value="ECO:0007669"/>
    <property type="project" value="UniProtKB-SubCell"/>
</dbReference>
<dbReference type="GO" id="GO:0015165">
    <property type="term" value="F:pyrimidine nucleotide-sugar transmembrane transporter activity"/>
    <property type="evidence" value="ECO:0007669"/>
    <property type="project" value="InterPro"/>
</dbReference>
<organism evidence="10">
    <name type="scientific">Crotalus adamanteus</name>
    <name type="common">Eastern diamondback rattlesnake</name>
    <dbReference type="NCBI Taxonomy" id="8729"/>
    <lineage>
        <taxon>Eukaryota</taxon>
        <taxon>Metazoa</taxon>
        <taxon>Chordata</taxon>
        <taxon>Craniata</taxon>
        <taxon>Vertebrata</taxon>
        <taxon>Euteleostomi</taxon>
        <taxon>Lepidosauria</taxon>
        <taxon>Squamata</taxon>
        <taxon>Bifurcata</taxon>
        <taxon>Unidentata</taxon>
        <taxon>Episquamata</taxon>
        <taxon>Toxicofera</taxon>
        <taxon>Serpentes</taxon>
        <taxon>Colubroidea</taxon>
        <taxon>Viperidae</taxon>
        <taxon>Crotalinae</taxon>
        <taxon>Crotalus</taxon>
    </lineage>
</organism>
<dbReference type="PANTHER" id="PTHR10231">
    <property type="entry name" value="NUCLEOTIDE-SUGAR TRANSMEMBRANE TRANSPORTER"/>
    <property type="match status" value="1"/>
</dbReference>
<gene>
    <name evidence="11" type="ORF">NXF25_006338</name>
</gene>
<reference evidence="10" key="1">
    <citation type="submission" date="2014-05" db="EMBL/GenBank/DDBJ databases">
        <title>The extremes of toxin expression variation revealed in two sympatric snake species.</title>
        <authorList>
            <person name="Margres M.J."/>
            <person name="Wray K.P."/>
            <person name="McGivern J.J."/>
            <person name="Seavy M."/>
            <person name="Sanader D."/>
            <person name="Facente J."/>
            <person name="Rokyta D.R."/>
        </authorList>
    </citation>
    <scope>NUCLEOTIDE SEQUENCE</scope>
</reference>
<evidence type="ECO:0000313" key="12">
    <source>
        <dbReference type="Proteomes" id="UP001474421"/>
    </source>
</evidence>
<feature type="transmembrane region" description="Helical" evidence="9">
    <location>
        <begin position="289"/>
        <end position="309"/>
    </location>
</feature>